<dbReference type="AlphaFoldDB" id="A0ABD0YBS1"/>
<protein>
    <submittedName>
        <fullName evidence="2">Uncharacterized protein</fullName>
    </submittedName>
</protein>
<sequence length="333" mass="37705">MASKRRNMFYQDKNQEPAIGHPFVINEGLWFPQYRTWSVENSEFSCHTVWDNTFFDDGVKLQQMSFHTRNGVAESSAFSITFRCLVDARAVLDPLILVHPAISFYTLFVDARVSNPPTVNASIQHAFLFSFDHAAGIASCRLPEVVDMVSGRDQNVVKLNMSTFGLIDTDSLSFAPRMEVVKMVLKVLRYGKMVRMESYNADVIGKSRHIPFDGRPPPGVGPPRGIIRAGISDIGGVETRMYMMALNPDYRIRYLCTDNSKADKNLNSIFIETRLDRPPLAMINEAVEVIRRNGLNVRLDRIRQKNCTRPTTDKGYMSYDAGDDSSDKKTKDQ</sequence>
<gene>
    <name evidence="2" type="ORF">AAG570_001150</name>
</gene>
<dbReference type="Proteomes" id="UP001558652">
    <property type="component" value="Unassembled WGS sequence"/>
</dbReference>
<name>A0ABD0YBS1_9HEMI</name>
<comment type="caution">
    <text evidence="2">The sequence shown here is derived from an EMBL/GenBank/DDBJ whole genome shotgun (WGS) entry which is preliminary data.</text>
</comment>
<keyword evidence="3" id="KW-1185">Reference proteome</keyword>
<accession>A0ABD0YBS1</accession>
<organism evidence="2 3">
    <name type="scientific">Ranatra chinensis</name>
    <dbReference type="NCBI Taxonomy" id="642074"/>
    <lineage>
        <taxon>Eukaryota</taxon>
        <taxon>Metazoa</taxon>
        <taxon>Ecdysozoa</taxon>
        <taxon>Arthropoda</taxon>
        <taxon>Hexapoda</taxon>
        <taxon>Insecta</taxon>
        <taxon>Pterygota</taxon>
        <taxon>Neoptera</taxon>
        <taxon>Paraneoptera</taxon>
        <taxon>Hemiptera</taxon>
        <taxon>Heteroptera</taxon>
        <taxon>Panheteroptera</taxon>
        <taxon>Nepomorpha</taxon>
        <taxon>Nepidae</taxon>
        <taxon>Ranatrinae</taxon>
        <taxon>Ranatra</taxon>
    </lineage>
</organism>
<dbReference type="EMBL" id="JBFDAA010000010">
    <property type="protein sequence ID" value="KAL1124524.1"/>
    <property type="molecule type" value="Genomic_DNA"/>
</dbReference>
<feature type="region of interest" description="Disordered" evidence="1">
    <location>
        <begin position="306"/>
        <end position="333"/>
    </location>
</feature>
<reference evidence="2 3" key="1">
    <citation type="submission" date="2024-07" db="EMBL/GenBank/DDBJ databases">
        <title>Chromosome-level genome assembly of the water stick insect Ranatra chinensis (Heteroptera: Nepidae).</title>
        <authorList>
            <person name="Liu X."/>
        </authorList>
    </citation>
    <scope>NUCLEOTIDE SEQUENCE [LARGE SCALE GENOMIC DNA]</scope>
    <source>
        <strain evidence="2">Cailab_2021Rc</strain>
        <tissue evidence="2">Muscle</tissue>
    </source>
</reference>
<evidence type="ECO:0000313" key="2">
    <source>
        <dbReference type="EMBL" id="KAL1124524.1"/>
    </source>
</evidence>
<proteinExistence type="predicted"/>
<evidence type="ECO:0000313" key="3">
    <source>
        <dbReference type="Proteomes" id="UP001558652"/>
    </source>
</evidence>
<evidence type="ECO:0000256" key="1">
    <source>
        <dbReference type="SAM" id="MobiDB-lite"/>
    </source>
</evidence>